<dbReference type="InterPro" id="IPR029058">
    <property type="entry name" value="AB_hydrolase_fold"/>
</dbReference>
<dbReference type="GO" id="GO:0008236">
    <property type="term" value="F:serine-type peptidase activity"/>
    <property type="evidence" value="ECO:0007669"/>
    <property type="project" value="InterPro"/>
</dbReference>
<gene>
    <name evidence="4" type="ORF">BEI59_04735</name>
    <name evidence="3" type="ORF">BEI63_23740</name>
</gene>
<dbReference type="EMBL" id="MEHD01000036">
    <property type="protein sequence ID" value="ODR50233.1"/>
    <property type="molecule type" value="Genomic_DNA"/>
</dbReference>
<dbReference type="GO" id="GO:0006508">
    <property type="term" value="P:proteolysis"/>
    <property type="evidence" value="ECO:0007669"/>
    <property type="project" value="InterPro"/>
</dbReference>
<dbReference type="AlphaFoldDB" id="A0A1E3UNP1"/>
<keyword evidence="1 4" id="KW-0378">Hydrolase</keyword>
<dbReference type="Pfam" id="PF00326">
    <property type="entry name" value="Peptidase_S9"/>
    <property type="match status" value="1"/>
</dbReference>
<sequence>MKKREVLVTHHGRTVYGFFYEPDAKEYPLIIMSHGYNGHKSDFEISAEYFAENGIGTVCYTFCGGSVRDESSFSTTEMTLYTEEEDLCAVLDEVLTWKQVQKDRIFLFGGSQGGFVSAMAAADRREHVKGLILLYPALCIPDNWNTRFEKEEDIPSKLEFWGMELGNKFFRTLRGLDIHTYIRQFKQPVLIMHGDQDEIVPIEYGKNAAEEYAQGKLEVFTGEIHGFTENGNRRMEAMALYFVHDVIGIGRK</sequence>
<dbReference type="Proteomes" id="UP000094271">
    <property type="component" value="Unassembled WGS sequence"/>
</dbReference>
<evidence type="ECO:0000313" key="6">
    <source>
        <dbReference type="Proteomes" id="UP000094869"/>
    </source>
</evidence>
<reference evidence="3 6" key="1">
    <citation type="submission" date="2016-08" db="EMBL/GenBank/DDBJ databases">
        <title>Characterization of Isolates of Eisenbergiella tayi Derived from Blood Cultures, Using Whole Genome Sequencing.</title>
        <authorList>
            <person name="Bernier A.-M."/>
            <person name="Burdz T."/>
            <person name="Wiebe D."/>
            <person name="Bernard K."/>
        </authorList>
    </citation>
    <scope>NUCLEOTIDE SEQUENCE [LARGE SCALE GENOMIC DNA]</scope>
    <source>
        <strain evidence="3 6">NML120146</strain>
    </source>
</reference>
<organism evidence="4 5">
    <name type="scientific">Eisenbergiella tayi</name>
    <dbReference type="NCBI Taxonomy" id="1432052"/>
    <lineage>
        <taxon>Bacteria</taxon>
        <taxon>Bacillati</taxon>
        <taxon>Bacillota</taxon>
        <taxon>Clostridia</taxon>
        <taxon>Lachnospirales</taxon>
        <taxon>Lachnospiraceae</taxon>
        <taxon>Eisenbergiella</taxon>
    </lineage>
</organism>
<dbReference type="RefSeq" id="WP_069410862.1">
    <property type="nucleotide sequence ID" value="NZ_DAWDRA010000012.1"/>
</dbReference>
<accession>A0A1E3UNP1</accession>
<comment type="caution">
    <text evidence="4">The sequence shown here is derived from an EMBL/GenBank/DDBJ whole genome shotgun (WGS) entry which is preliminary data.</text>
</comment>
<evidence type="ECO:0000256" key="1">
    <source>
        <dbReference type="ARBA" id="ARBA00022801"/>
    </source>
</evidence>
<dbReference type="PANTHER" id="PTHR22946">
    <property type="entry name" value="DIENELACTONE HYDROLASE DOMAIN-CONTAINING PROTEIN-RELATED"/>
    <property type="match status" value="1"/>
</dbReference>
<dbReference type="Proteomes" id="UP000094869">
    <property type="component" value="Unassembled WGS sequence"/>
</dbReference>
<dbReference type="EMBL" id="MEHA01000002">
    <property type="protein sequence ID" value="ODR55280.1"/>
    <property type="molecule type" value="Genomic_DNA"/>
</dbReference>
<dbReference type="InterPro" id="IPR001375">
    <property type="entry name" value="Peptidase_S9_cat"/>
</dbReference>
<dbReference type="GO" id="GO:0052689">
    <property type="term" value="F:carboxylic ester hydrolase activity"/>
    <property type="evidence" value="ECO:0007669"/>
    <property type="project" value="UniProtKB-ARBA"/>
</dbReference>
<evidence type="ECO:0000313" key="5">
    <source>
        <dbReference type="Proteomes" id="UP000094271"/>
    </source>
</evidence>
<reference evidence="4 5" key="2">
    <citation type="submission" date="2016-08" db="EMBL/GenBank/DDBJ databases">
        <authorList>
            <person name="Seilhamer J.J."/>
        </authorList>
    </citation>
    <scope>NUCLEOTIDE SEQUENCE [LARGE SCALE GENOMIC DNA]</scope>
    <source>
        <strain evidence="4 5">NML150140-1</strain>
    </source>
</reference>
<feature type="domain" description="Peptidase S9 prolyl oligopeptidase catalytic" evidence="2">
    <location>
        <begin position="47"/>
        <end position="240"/>
    </location>
</feature>
<evidence type="ECO:0000313" key="3">
    <source>
        <dbReference type="EMBL" id="ODR50233.1"/>
    </source>
</evidence>
<proteinExistence type="predicted"/>
<dbReference type="OrthoDB" id="9776685at2"/>
<dbReference type="SUPFAM" id="SSF53474">
    <property type="entry name" value="alpha/beta-Hydrolases"/>
    <property type="match status" value="1"/>
</dbReference>
<dbReference type="PANTHER" id="PTHR22946:SF9">
    <property type="entry name" value="POLYKETIDE TRANSFERASE AF380"/>
    <property type="match status" value="1"/>
</dbReference>
<dbReference type="Gene3D" id="3.40.50.1820">
    <property type="entry name" value="alpha/beta hydrolase"/>
    <property type="match status" value="1"/>
</dbReference>
<keyword evidence="6" id="KW-1185">Reference proteome</keyword>
<evidence type="ECO:0000259" key="2">
    <source>
        <dbReference type="Pfam" id="PF00326"/>
    </source>
</evidence>
<dbReference type="InterPro" id="IPR050261">
    <property type="entry name" value="FrsA_esterase"/>
</dbReference>
<protein>
    <submittedName>
        <fullName evidence="4">Cinnamoyl ester hydrolase</fullName>
    </submittedName>
</protein>
<name>A0A1E3UNP1_9FIRM</name>
<evidence type="ECO:0000313" key="4">
    <source>
        <dbReference type="EMBL" id="ODR55280.1"/>
    </source>
</evidence>